<feature type="compositionally biased region" description="Low complexity" evidence="1">
    <location>
        <begin position="140"/>
        <end position="153"/>
    </location>
</feature>
<accession>A0A3N4HN63</accession>
<keyword evidence="3" id="KW-1185">Reference proteome</keyword>
<name>A0A3N4HN63_ASCIM</name>
<reference evidence="2 3" key="1">
    <citation type="journal article" date="2018" name="Nat. Ecol. Evol.">
        <title>Pezizomycetes genomes reveal the molecular basis of ectomycorrhizal truffle lifestyle.</title>
        <authorList>
            <person name="Murat C."/>
            <person name="Payen T."/>
            <person name="Noel B."/>
            <person name="Kuo A."/>
            <person name="Morin E."/>
            <person name="Chen J."/>
            <person name="Kohler A."/>
            <person name="Krizsan K."/>
            <person name="Balestrini R."/>
            <person name="Da Silva C."/>
            <person name="Montanini B."/>
            <person name="Hainaut M."/>
            <person name="Levati E."/>
            <person name="Barry K.W."/>
            <person name="Belfiori B."/>
            <person name="Cichocki N."/>
            <person name="Clum A."/>
            <person name="Dockter R.B."/>
            <person name="Fauchery L."/>
            <person name="Guy J."/>
            <person name="Iotti M."/>
            <person name="Le Tacon F."/>
            <person name="Lindquist E.A."/>
            <person name="Lipzen A."/>
            <person name="Malagnac F."/>
            <person name="Mello A."/>
            <person name="Molinier V."/>
            <person name="Miyauchi S."/>
            <person name="Poulain J."/>
            <person name="Riccioni C."/>
            <person name="Rubini A."/>
            <person name="Sitrit Y."/>
            <person name="Splivallo R."/>
            <person name="Traeger S."/>
            <person name="Wang M."/>
            <person name="Zifcakova L."/>
            <person name="Wipf D."/>
            <person name="Zambonelli A."/>
            <person name="Paolocci F."/>
            <person name="Nowrousian M."/>
            <person name="Ottonello S."/>
            <person name="Baldrian P."/>
            <person name="Spatafora J.W."/>
            <person name="Henrissat B."/>
            <person name="Nagy L.G."/>
            <person name="Aury J.M."/>
            <person name="Wincker P."/>
            <person name="Grigoriev I.V."/>
            <person name="Bonfante P."/>
            <person name="Martin F.M."/>
        </authorList>
    </citation>
    <scope>NUCLEOTIDE SEQUENCE [LARGE SCALE GENOMIC DNA]</scope>
    <source>
        <strain evidence="2 3">RN42</strain>
    </source>
</reference>
<dbReference type="AlphaFoldDB" id="A0A3N4HN63"/>
<dbReference type="EMBL" id="ML119977">
    <property type="protein sequence ID" value="RPA71084.1"/>
    <property type="molecule type" value="Genomic_DNA"/>
</dbReference>
<evidence type="ECO:0000256" key="1">
    <source>
        <dbReference type="SAM" id="MobiDB-lite"/>
    </source>
</evidence>
<protein>
    <submittedName>
        <fullName evidence="2">Uncharacterized protein</fullName>
    </submittedName>
</protein>
<feature type="region of interest" description="Disordered" evidence="1">
    <location>
        <begin position="132"/>
        <end position="156"/>
    </location>
</feature>
<gene>
    <name evidence="2" type="ORF">BJ508DRAFT_336413</name>
</gene>
<evidence type="ECO:0000313" key="2">
    <source>
        <dbReference type="EMBL" id="RPA71084.1"/>
    </source>
</evidence>
<dbReference type="Proteomes" id="UP000275078">
    <property type="component" value="Unassembled WGS sequence"/>
</dbReference>
<evidence type="ECO:0000313" key="3">
    <source>
        <dbReference type="Proteomes" id="UP000275078"/>
    </source>
</evidence>
<organism evidence="2 3">
    <name type="scientific">Ascobolus immersus RN42</name>
    <dbReference type="NCBI Taxonomy" id="1160509"/>
    <lineage>
        <taxon>Eukaryota</taxon>
        <taxon>Fungi</taxon>
        <taxon>Dikarya</taxon>
        <taxon>Ascomycota</taxon>
        <taxon>Pezizomycotina</taxon>
        <taxon>Pezizomycetes</taxon>
        <taxon>Pezizales</taxon>
        <taxon>Ascobolaceae</taxon>
        <taxon>Ascobolus</taxon>
    </lineage>
</organism>
<sequence>MEPTFANVTAASSASHEQQNASYDFLQSSLLGKMKYGADITLEVLDPEAHNSAMQQLNLHIQNFEQERLRRQNIKSPGYWYHDTEVYLLPPGISSNSNSDLFQYSVCSLVAYIEYTEHVYRLLKTTPKLQNSALRRRNNRVSSRTSGPSPSRRSQNHYQAGWRVSIAVFHDWWVDPSQSNTRQWNKLNLLETVLELVEAWITVVTDDNNILERGWITWIPLPKINFEHDDSQFDLDRTLEEFWERNRKGLASKLQLKLIELSTEMMIRELKNWLVHLESSFAVYDTKQFGDRSTSHGQMCWERLESDMDHSKRLFERWERLLRFILGLRSESIEARIWRHLQDDGGISSTY</sequence>
<proteinExistence type="predicted"/>